<evidence type="ECO:0000256" key="6">
    <source>
        <dbReference type="ARBA" id="ARBA00023136"/>
    </source>
</evidence>
<dbReference type="Pfam" id="PF00528">
    <property type="entry name" value="BPD_transp_1"/>
    <property type="match status" value="1"/>
</dbReference>
<keyword evidence="4 7" id="KW-0812">Transmembrane</keyword>
<organism evidence="9 10">
    <name type="scientific">Romboutsia weinsteinii</name>
    <dbReference type="NCBI Taxonomy" id="2020949"/>
    <lineage>
        <taxon>Bacteria</taxon>
        <taxon>Bacillati</taxon>
        <taxon>Bacillota</taxon>
        <taxon>Clostridia</taxon>
        <taxon>Peptostreptococcales</taxon>
        <taxon>Peptostreptococcaceae</taxon>
        <taxon>Romboutsia</taxon>
    </lineage>
</organism>
<gene>
    <name evidence="9" type="ORF">CHL78_004930</name>
</gene>
<keyword evidence="10" id="KW-1185">Reference proteome</keyword>
<dbReference type="GO" id="GO:0005886">
    <property type="term" value="C:plasma membrane"/>
    <property type="evidence" value="ECO:0007669"/>
    <property type="project" value="UniProtKB-SubCell"/>
</dbReference>
<feature type="transmembrane region" description="Helical" evidence="7">
    <location>
        <begin position="21"/>
        <end position="45"/>
    </location>
</feature>
<keyword evidence="6 7" id="KW-0472">Membrane</keyword>
<dbReference type="InterPro" id="IPR051393">
    <property type="entry name" value="ABC_transporter_permease"/>
</dbReference>
<dbReference type="Proteomes" id="UP000215694">
    <property type="component" value="Unassembled WGS sequence"/>
</dbReference>
<comment type="similarity">
    <text evidence="7">Belongs to the binding-protein-dependent transport system permease family.</text>
</comment>
<comment type="subcellular location">
    <subcellularLocation>
        <location evidence="1 7">Cell membrane</location>
        <topology evidence="1 7">Multi-pass membrane protein</topology>
    </subcellularLocation>
</comment>
<dbReference type="InterPro" id="IPR035906">
    <property type="entry name" value="MetI-like_sf"/>
</dbReference>
<evidence type="ECO:0000256" key="3">
    <source>
        <dbReference type="ARBA" id="ARBA00022475"/>
    </source>
</evidence>
<protein>
    <submittedName>
        <fullName evidence="9">Sugar ABC transporter permease</fullName>
    </submittedName>
</protein>
<dbReference type="CDD" id="cd06261">
    <property type="entry name" value="TM_PBP2"/>
    <property type="match status" value="1"/>
</dbReference>
<keyword evidence="2 7" id="KW-0813">Transport</keyword>
<dbReference type="Gene3D" id="1.10.3720.10">
    <property type="entry name" value="MetI-like"/>
    <property type="match status" value="1"/>
</dbReference>
<evidence type="ECO:0000259" key="8">
    <source>
        <dbReference type="PROSITE" id="PS50928"/>
    </source>
</evidence>
<dbReference type="PROSITE" id="PS50928">
    <property type="entry name" value="ABC_TM1"/>
    <property type="match status" value="1"/>
</dbReference>
<reference evidence="9 10" key="1">
    <citation type="journal article" date="2017" name="Genome Announc.">
        <title>Draft Genome Sequence of Romboutsia weinsteinii sp. nov. Strain CCRI-19649(T) Isolated from Surface Water.</title>
        <authorList>
            <person name="Maheux A.F."/>
            <person name="Boudreau D.K."/>
            <person name="Berube E."/>
            <person name="Boissinot M."/>
            <person name="Cantin P."/>
            <person name="Raymond F."/>
            <person name="Corbeil J."/>
            <person name="Omar R.F."/>
            <person name="Bergeron M.G."/>
        </authorList>
    </citation>
    <scope>NUCLEOTIDE SEQUENCE [LARGE SCALE GENOMIC DNA]</scope>
    <source>
        <strain evidence="9 10">CCRI-19649</strain>
    </source>
</reference>
<dbReference type="PANTHER" id="PTHR30193">
    <property type="entry name" value="ABC TRANSPORTER PERMEASE PROTEIN"/>
    <property type="match status" value="1"/>
</dbReference>
<evidence type="ECO:0000256" key="5">
    <source>
        <dbReference type="ARBA" id="ARBA00022989"/>
    </source>
</evidence>
<evidence type="ECO:0000256" key="2">
    <source>
        <dbReference type="ARBA" id="ARBA00022448"/>
    </source>
</evidence>
<sequence>MLKEKKSNSKKRGEVLQGLGFVTPTVLILGTFVLFSVIYSIFISFTKVNLLGDTSYKFVGLQNYINLFQDERIWIAFKNTFNYVIVVVPAQTFLALVLAYVLNQKLKAKNLIRTVLFLPTLTSSAVLTMIFMFLFSVNGPINQFLVSSGIMDQAINFTGDPKFALKVIMAMNIWSTVPFFMTIYLAGLQDIPETLYEAASIDGATSVQKFFKITVPNIAPITVFVVLQGLIGCFQIFDQAYIFSNGSGGPQNSTLTVALSMYQYAFKTSGTMGYAAAIAVVLAVVIFIVAIIAKKLQKEDI</sequence>
<dbReference type="InterPro" id="IPR000515">
    <property type="entry name" value="MetI-like"/>
</dbReference>
<keyword evidence="3" id="KW-1003">Cell membrane</keyword>
<accession>A0A371J710</accession>
<comment type="caution">
    <text evidence="9">The sequence shown here is derived from an EMBL/GenBank/DDBJ whole genome shotgun (WGS) entry which is preliminary data.</text>
</comment>
<dbReference type="PANTHER" id="PTHR30193:SF37">
    <property type="entry name" value="INNER MEMBRANE ABC TRANSPORTER PERMEASE PROTEIN YCJO"/>
    <property type="match status" value="1"/>
</dbReference>
<dbReference type="GO" id="GO:0055085">
    <property type="term" value="P:transmembrane transport"/>
    <property type="evidence" value="ECO:0007669"/>
    <property type="project" value="InterPro"/>
</dbReference>
<feature type="domain" description="ABC transmembrane type-1" evidence="8">
    <location>
        <begin position="77"/>
        <end position="293"/>
    </location>
</feature>
<dbReference type="SUPFAM" id="SSF161098">
    <property type="entry name" value="MetI-like"/>
    <property type="match status" value="1"/>
</dbReference>
<feature type="transmembrane region" description="Helical" evidence="7">
    <location>
        <begin position="163"/>
        <end position="186"/>
    </location>
</feature>
<dbReference type="EMBL" id="NOJY02000006">
    <property type="protein sequence ID" value="RDY28534.1"/>
    <property type="molecule type" value="Genomic_DNA"/>
</dbReference>
<evidence type="ECO:0000313" key="9">
    <source>
        <dbReference type="EMBL" id="RDY28534.1"/>
    </source>
</evidence>
<dbReference type="OrthoDB" id="9809173at2"/>
<keyword evidence="5 7" id="KW-1133">Transmembrane helix</keyword>
<evidence type="ECO:0000256" key="7">
    <source>
        <dbReference type="RuleBase" id="RU363032"/>
    </source>
</evidence>
<feature type="transmembrane region" description="Helical" evidence="7">
    <location>
        <begin position="81"/>
        <end position="102"/>
    </location>
</feature>
<feature type="transmembrane region" description="Helical" evidence="7">
    <location>
        <begin position="218"/>
        <end position="237"/>
    </location>
</feature>
<feature type="transmembrane region" description="Helical" evidence="7">
    <location>
        <begin position="114"/>
        <end position="135"/>
    </location>
</feature>
<dbReference type="RefSeq" id="WP_094366353.1">
    <property type="nucleotide sequence ID" value="NZ_NOJY02000006.1"/>
</dbReference>
<feature type="transmembrane region" description="Helical" evidence="7">
    <location>
        <begin position="272"/>
        <end position="293"/>
    </location>
</feature>
<dbReference type="AlphaFoldDB" id="A0A371J710"/>
<evidence type="ECO:0000256" key="4">
    <source>
        <dbReference type="ARBA" id="ARBA00022692"/>
    </source>
</evidence>
<evidence type="ECO:0000256" key="1">
    <source>
        <dbReference type="ARBA" id="ARBA00004651"/>
    </source>
</evidence>
<evidence type="ECO:0000313" key="10">
    <source>
        <dbReference type="Proteomes" id="UP000215694"/>
    </source>
</evidence>
<name>A0A371J710_9FIRM</name>
<proteinExistence type="inferred from homology"/>